<reference evidence="1 2" key="1">
    <citation type="submission" date="2019-10" db="EMBL/GenBank/DDBJ databases">
        <title>Lysobacter alkalisoli sp. nov., isolated from saline-alkaline soil.</title>
        <authorList>
            <person name="Sun J.-Q."/>
        </authorList>
    </citation>
    <scope>NUCLEOTIDE SEQUENCE [LARGE SCALE GENOMIC DNA]</scope>
    <source>
        <strain evidence="1 2">KCTC 42381</strain>
    </source>
</reference>
<accession>A0A508AZY1</accession>
<evidence type="ECO:0000313" key="2">
    <source>
        <dbReference type="Proteomes" id="UP000320431"/>
    </source>
</evidence>
<comment type="caution">
    <text evidence="1">The sequence shown here is derived from an EMBL/GenBank/DDBJ whole genome shotgun (WGS) entry which is preliminary data.</text>
</comment>
<organism evidence="1 2">
    <name type="scientific">Marilutibacter maris</name>
    <dbReference type="NCBI Taxonomy" id="1605891"/>
    <lineage>
        <taxon>Bacteria</taxon>
        <taxon>Pseudomonadati</taxon>
        <taxon>Pseudomonadota</taxon>
        <taxon>Gammaproteobacteria</taxon>
        <taxon>Lysobacterales</taxon>
        <taxon>Lysobacteraceae</taxon>
        <taxon>Marilutibacter</taxon>
    </lineage>
</organism>
<dbReference type="RefSeq" id="WP_111265764.1">
    <property type="nucleotide sequence ID" value="NZ_CP029843.1"/>
</dbReference>
<proteinExistence type="predicted"/>
<dbReference type="EMBL" id="VICD02000023">
    <property type="protein sequence ID" value="KAB8198422.1"/>
    <property type="molecule type" value="Genomic_DNA"/>
</dbReference>
<dbReference type="AlphaFoldDB" id="A0A508AZY1"/>
<dbReference type="Proteomes" id="UP000320431">
    <property type="component" value="Unassembled WGS sequence"/>
</dbReference>
<sequence length="169" mass="18453">MTPNQVPSHRPPPAGIAGAAAIIAIALAAPSATAQTPSQPPDLSPLEGRTRVSYEYRLPEGHPATEAMRQAILDAATRQRDNQGGDLYIRYSTLRGGVFPHDGARPLPPRDALPEQGVSGDRFSASVCGNRRQQRWDFVWSDGTTPGWRLIGYHNHRVKRCEPGWEANP</sequence>
<name>A0A508AZY1_9GAMM</name>
<gene>
    <name evidence="1" type="ORF">FKV24_002230</name>
</gene>
<protein>
    <submittedName>
        <fullName evidence="1">Uncharacterized protein</fullName>
    </submittedName>
</protein>
<evidence type="ECO:0000313" key="1">
    <source>
        <dbReference type="EMBL" id="KAB8198422.1"/>
    </source>
</evidence>